<dbReference type="CDD" id="cd00305">
    <property type="entry name" value="Cu-Zn_Superoxide_Dismutase"/>
    <property type="match status" value="1"/>
</dbReference>
<reference evidence="11" key="1">
    <citation type="submission" date="2016-06" db="UniProtKB">
        <authorList>
            <consortium name="WormBaseParasite"/>
        </authorList>
    </citation>
    <scope>IDENTIFICATION</scope>
</reference>
<dbReference type="EC" id="1.15.1.1" evidence="7"/>
<dbReference type="InterPro" id="IPR036423">
    <property type="entry name" value="SOD-like_Cu/Zn_dom_sf"/>
</dbReference>
<dbReference type="PRINTS" id="PR00068">
    <property type="entry name" value="CUZNDISMTASE"/>
</dbReference>
<dbReference type="GO" id="GO:0005507">
    <property type="term" value="F:copper ion binding"/>
    <property type="evidence" value="ECO:0007669"/>
    <property type="project" value="InterPro"/>
</dbReference>
<dbReference type="PROSITE" id="PS00087">
    <property type="entry name" value="SOD_CU_ZN_1"/>
    <property type="match status" value="1"/>
</dbReference>
<comment type="cofactor">
    <cofactor evidence="7">
        <name>Cu cation</name>
        <dbReference type="ChEBI" id="CHEBI:23378"/>
    </cofactor>
    <text evidence="7">Binds 1 copper ion per subunit.</text>
</comment>
<keyword evidence="10" id="KW-1185">Reference proteome</keyword>
<keyword evidence="4" id="KW-0049">Antioxidant</keyword>
<accession>A0A183IKQ1</accession>
<evidence type="ECO:0000313" key="9">
    <source>
        <dbReference type="EMBL" id="VDP03652.1"/>
    </source>
</evidence>
<keyword evidence="5 7" id="KW-0560">Oxidoreductase</keyword>
<comment type="catalytic activity">
    <reaction evidence="7">
        <text>2 superoxide + 2 H(+) = H2O2 + O2</text>
        <dbReference type="Rhea" id="RHEA:20696"/>
        <dbReference type="ChEBI" id="CHEBI:15378"/>
        <dbReference type="ChEBI" id="CHEBI:15379"/>
        <dbReference type="ChEBI" id="CHEBI:16240"/>
        <dbReference type="ChEBI" id="CHEBI:18421"/>
        <dbReference type="EC" id="1.15.1.1"/>
    </reaction>
</comment>
<gene>
    <name evidence="9" type="ORF">SBAD_LOCUS4197</name>
</gene>
<sequence length="155" mass="16228">MPVKAVCVMNGDGISGVVHFEQASEHDHTHIYGKISGLSPGKHGFHVHEWGDNTAGCISAGAHYNPFQKTHGGPQDAVRHVGDLGNVEAGVDGTASFDMNDDQIKLIGEHSVVGRTMVVHKQVDDLGKGGDEESLKTGNAGERVACGVIGLANPK</sequence>
<keyword evidence="2 7" id="KW-0479">Metal-binding</keyword>
<dbReference type="Proteomes" id="UP000270296">
    <property type="component" value="Unassembled WGS sequence"/>
</dbReference>
<evidence type="ECO:0000256" key="4">
    <source>
        <dbReference type="ARBA" id="ARBA00022862"/>
    </source>
</evidence>
<comment type="similarity">
    <text evidence="1 7">Belongs to the Cu-Zn superoxide dismutase family.</text>
</comment>
<dbReference type="SUPFAM" id="SSF49329">
    <property type="entry name" value="Cu,Zn superoxide dismutase-like"/>
    <property type="match status" value="1"/>
</dbReference>
<feature type="domain" description="Superoxide dismutase copper/zinc binding" evidence="8">
    <location>
        <begin position="14"/>
        <end position="149"/>
    </location>
</feature>
<dbReference type="FunFam" id="2.60.40.200:FF:000001">
    <property type="entry name" value="Superoxide dismutase [Cu-Zn]"/>
    <property type="match status" value="1"/>
</dbReference>
<dbReference type="GO" id="GO:0004784">
    <property type="term" value="F:superoxide dismutase activity"/>
    <property type="evidence" value="ECO:0007669"/>
    <property type="project" value="UniProtKB-EC"/>
</dbReference>
<reference evidence="9 10" key="2">
    <citation type="submission" date="2018-11" db="EMBL/GenBank/DDBJ databases">
        <authorList>
            <consortium name="Pathogen Informatics"/>
        </authorList>
    </citation>
    <scope>NUCLEOTIDE SEQUENCE [LARGE SCALE GENOMIC DNA]</scope>
</reference>
<evidence type="ECO:0000259" key="8">
    <source>
        <dbReference type="Pfam" id="PF00080"/>
    </source>
</evidence>
<dbReference type="InterPro" id="IPR001424">
    <property type="entry name" value="SOD_Cu_Zn_dom"/>
</dbReference>
<evidence type="ECO:0000256" key="6">
    <source>
        <dbReference type="ARBA" id="ARBA00023008"/>
    </source>
</evidence>
<evidence type="ECO:0000256" key="2">
    <source>
        <dbReference type="ARBA" id="ARBA00022723"/>
    </source>
</evidence>
<keyword evidence="3 7" id="KW-0862">Zinc</keyword>
<dbReference type="InterPro" id="IPR018152">
    <property type="entry name" value="SOD_Cu/Zn_BS"/>
</dbReference>
<evidence type="ECO:0000256" key="3">
    <source>
        <dbReference type="ARBA" id="ARBA00022833"/>
    </source>
</evidence>
<evidence type="ECO:0000313" key="10">
    <source>
        <dbReference type="Proteomes" id="UP000270296"/>
    </source>
</evidence>
<proteinExistence type="inferred from homology"/>
<comment type="function">
    <text evidence="7">Destroys radicals which are normally produced within the cells and which are toxic to biological systems.</text>
</comment>
<dbReference type="Pfam" id="PF00080">
    <property type="entry name" value="Sod_Cu"/>
    <property type="match status" value="1"/>
</dbReference>
<comment type="cofactor">
    <cofactor evidence="7">
        <name>Zn(2+)</name>
        <dbReference type="ChEBI" id="CHEBI:29105"/>
    </cofactor>
    <text evidence="7">Binds 1 zinc ion per subunit.</text>
</comment>
<dbReference type="Gene3D" id="2.60.40.200">
    <property type="entry name" value="Superoxide dismutase, copper/zinc binding domain"/>
    <property type="match status" value="1"/>
</dbReference>
<dbReference type="EMBL" id="UZAM01008180">
    <property type="protein sequence ID" value="VDP03652.1"/>
    <property type="molecule type" value="Genomic_DNA"/>
</dbReference>
<evidence type="ECO:0000256" key="1">
    <source>
        <dbReference type="ARBA" id="ARBA00010457"/>
    </source>
</evidence>
<evidence type="ECO:0000256" key="5">
    <source>
        <dbReference type="ARBA" id="ARBA00023002"/>
    </source>
</evidence>
<dbReference type="OrthoDB" id="2015551at2759"/>
<organism evidence="11">
    <name type="scientific">Soboliphyme baturini</name>
    <dbReference type="NCBI Taxonomy" id="241478"/>
    <lineage>
        <taxon>Eukaryota</taxon>
        <taxon>Metazoa</taxon>
        <taxon>Ecdysozoa</taxon>
        <taxon>Nematoda</taxon>
        <taxon>Enoplea</taxon>
        <taxon>Dorylaimia</taxon>
        <taxon>Dioctophymatida</taxon>
        <taxon>Dioctophymatoidea</taxon>
        <taxon>Soboliphymatidae</taxon>
        <taxon>Soboliphyme</taxon>
    </lineage>
</organism>
<dbReference type="InterPro" id="IPR024134">
    <property type="entry name" value="SOD_Cu/Zn_/chaperone"/>
</dbReference>
<evidence type="ECO:0000256" key="7">
    <source>
        <dbReference type="RuleBase" id="RU000393"/>
    </source>
</evidence>
<evidence type="ECO:0000313" key="11">
    <source>
        <dbReference type="WBParaSite" id="SBAD_0000437901-mRNA-1"/>
    </source>
</evidence>
<keyword evidence="6 7" id="KW-0186">Copper</keyword>
<dbReference type="WBParaSite" id="SBAD_0000437901-mRNA-1">
    <property type="protein sequence ID" value="SBAD_0000437901-mRNA-1"/>
    <property type="gene ID" value="SBAD_0000437901"/>
</dbReference>
<protein>
    <recommendedName>
        <fullName evidence="7">Superoxide dismutase [Cu-Zn]</fullName>
        <ecNumber evidence="7">1.15.1.1</ecNumber>
    </recommendedName>
</protein>
<dbReference type="PROSITE" id="PS00332">
    <property type="entry name" value="SOD_CU_ZN_2"/>
    <property type="match status" value="1"/>
</dbReference>
<name>A0A183IKQ1_9BILA</name>
<dbReference type="AlphaFoldDB" id="A0A183IKQ1"/>
<dbReference type="PANTHER" id="PTHR10003">
    <property type="entry name" value="SUPEROXIDE DISMUTASE CU-ZN -RELATED"/>
    <property type="match status" value="1"/>
</dbReference>